<dbReference type="InterPro" id="IPR036397">
    <property type="entry name" value="RNaseH_sf"/>
</dbReference>
<dbReference type="Pfam" id="PF00075">
    <property type="entry name" value="RNase_H"/>
    <property type="match status" value="1"/>
</dbReference>
<dbReference type="Gene3D" id="3.30.420.10">
    <property type="entry name" value="Ribonuclease H-like superfamily/Ribonuclease H"/>
    <property type="match status" value="1"/>
</dbReference>
<keyword evidence="3" id="KW-1185">Reference proteome</keyword>
<evidence type="ECO:0000259" key="1">
    <source>
        <dbReference type="Pfam" id="PF00075"/>
    </source>
</evidence>
<evidence type="ECO:0000313" key="3">
    <source>
        <dbReference type="Proteomes" id="UP001301958"/>
    </source>
</evidence>
<dbReference type="EMBL" id="MU865316">
    <property type="protein sequence ID" value="KAK4228713.1"/>
    <property type="molecule type" value="Genomic_DNA"/>
</dbReference>
<reference evidence="2" key="2">
    <citation type="submission" date="2023-05" db="EMBL/GenBank/DDBJ databases">
        <authorList>
            <consortium name="Lawrence Berkeley National Laboratory"/>
            <person name="Steindorff A."/>
            <person name="Hensen N."/>
            <person name="Bonometti L."/>
            <person name="Westerberg I."/>
            <person name="Brannstrom I.O."/>
            <person name="Guillou S."/>
            <person name="Cros-Aarteil S."/>
            <person name="Calhoun S."/>
            <person name="Haridas S."/>
            <person name="Kuo A."/>
            <person name="Mondo S."/>
            <person name="Pangilinan J."/>
            <person name="Riley R."/>
            <person name="Labutti K."/>
            <person name="Andreopoulos B."/>
            <person name="Lipzen A."/>
            <person name="Chen C."/>
            <person name="Yanf M."/>
            <person name="Daum C."/>
            <person name="Ng V."/>
            <person name="Clum A."/>
            <person name="Ohm R."/>
            <person name="Martin F."/>
            <person name="Silar P."/>
            <person name="Natvig D."/>
            <person name="Lalanne C."/>
            <person name="Gautier V."/>
            <person name="Ament-Velasquez S.L."/>
            <person name="Kruys A."/>
            <person name="Hutchinson M.I."/>
            <person name="Powell A.J."/>
            <person name="Barry K."/>
            <person name="Miller A.N."/>
            <person name="Grigoriev I.V."/>
            <person name="Debuchy R."/>
            <person name="Gladieux P."/>
            <person name="Thoren M.H."/>
            <person name="Johannesson H."/>
        </authorList>
    </citation>
    <scope>NUCLEOTIDE SEQUENCE</scope>
    <source>
        <strain evidence="2">CBS 990.96</strain>
    </source>
</reference>
<dbReference type="InterPro" id="IPR012337">
    <property type="entry name" value="RNaseH-like_sf"/>
</dbReference>
<dbReference type="SUPFAM" id="SSF53098">
    <property type="entry name" value="Ribonuclease H-like"/>
    <property type="match status" value="1"/>
</dbReference>
<evidence type="ECO:0000313" key="2">
    <source>
        <dbReference type="EMBL" id="KAK4228713.1"/>
    </source>
</evidence>
<protein>
    <submittedName>
        <fullName evidence="2">Ribonuclease H</fullName>
    </submittedName>
</protein>
<accession>A0AAN7BTE5</accession>
<dbReference type="GO" id="GO:0003676">
    <property type="term" value="F:nucleic acid binding"/>
    <property type="evidence" value="ECO:0007669"/>
    <property type="project" value="InterPro"/>
</dbReference>
<proteinExistence type="predicted"/>
<organism evidence="2 3">
    <name type="scientific">Podospora fimiseda</name>
    <dbReference type="NCBI Taxonomy" id="252190"/>
    <lineage>
        <taxon>Eukaryota</taxon>
        <taxon>Fungi</taxon>
        <taxon>Dikarya</taxon>
        <taxon>Ascomycota</taxon>
        <taxon>Pezizomycotina</taxon>
        <taxon>Sordariomycetes</taxon>
        <taxon>Sordariomycetidae</taxon>
        <taxon>Sordariales</taxon>
        <taxon>Podosporaceae</taxon>
        <taxon>Podospora</taxon>
    </lineage>
</organism>
<dbReference type="GO" id="GO:0004523">
    <property type="term" value="F:RNA-DNA hybrid ribonuclease activity"/>
    <property type="evidence" value="ECO:0007669"/>
    <property type="project" value="InterPro"/>
</dbReference>
<reference evidence="2" key="1">
    <citation type="journal article" date="2023" name="Mol. Phylogenet. Evol.">
        <title>Genome-scale phylogeny and comparative genomics of the fungal order Sordariales.</title>
        <authorList>
            <person name="Hensen N."/>
            <person name="Bonometti L."/>
            <person name="Westerberg I."/>
            <person name="Brannstrom I.O."/>
            <person name="Guillou S."/>
            <person name="Cros-Aarteil S."/>
            <person name="Calhoun S."/>
            <person name="Haridas S."/>
            <person name="Kuo A."/>
            <person name="Mondo S."/>
            <person name="Pangilinan J."/>
            <person name="Riley R."/>
            <person name="LaButti K."/>
            <person name="Andreopoulos B."/>
            <person name="Lipzen A."/>
            <person name="Chen C."/>
            <person name="Yan M."/>
            <person name="Daum C."/>
            <person name="Ng V."/>
            <person name="Clum A."/>
            <person name="Steindorff A."/>
            <person name="Ohm R.A."/>
            <person name="Martin F."/>
            <person name="Silar P."/>
            <person name="Natvig D.O."/>
            <person name="Lalanne C."/>
            <person name="Gautier V."/>
            <person name="Ament-Velasquez S.L."/>
            <person name="Kruys A."/>
            <person name="Hutchinson M.I."/>
            <person name="Powell A.J."/>
            <person name="Barry K."/>
            <person name="Miller A.N."/>
            <person name="Grigoriev I.V."/>
            <person name="Debuchy R."/>
            <person name="Gladieux P."/>
            <person name="Hiltunen Thoren M."/>
            <person name="Johannesson H."/>
        </authorList>
    </citation>
    <scope>NUCLEOTIDE SEQUENCE</scope>
    <source>
        <strain evidence="2">CBS 990.96</strain>
    </source>
</reference>
<comment type="caution">
    <text evidence="2">The sequence shown here is derived from an EMBL/GenBank/DDBJ whole genome shotgun (WGS) entry which is preliminary data.</text>
</comment>
<dbReference type="Proteomes" id="UP001301958">
    <property type="component" value="Unassembled WGS sequence"/>
</dbReference>
<sequence length="200" mass="23234">MEQSSIVVLPPYYNDRAKPLRHHATIQPATIYTPEDPSMTPEQHFPLQTVGAGRGADRQFPRFINRFNSRNYPRRRFFLRLQGPSLCVSQTCRFIPVFLINGSSERRWRNRCFPLEQEGPNGDVVDHTSNKAKVVVLTDLEYIVHGATTWLPRWAKRRWKKRTGGAKSRSKIYANRDLWEALQSCIDKLRAEGCESFLFP</sequence>
<gene>
    <name evidence="2" type="ORF">QBC38DRAFT_508828</name>
</gene>
<dbReference type="InterPro" id="IPR002156">
    <property type="entry name" value="RNaseH_domain"/>
</dbReference>
<dbReference type="AlphaFoldDB" id="A0AAN7BTE5"/>
<name>A0AAN7BTE5_9PEZI</name>
<feature type="domain" description="RNase H type-1" evidence="1">
    <location>
        <begin position="130"/>
        <end position="188"/>
    </location>
</feature>